<dbReference type="InterPro" id="IPR013538">
    <property type="entry name" value="ASHA1/2-like_C"/>
</dbReference>
<dbReference type="CDD" id="cd08901">
    <property type="entry name" value="SRPBCC_CalC_Aha1-like_8"/>
    <property type="match status" value="1"/>
</dbReference>
<feature type="domain" description="Activator of Hsp90 ATPase homologue 1/2-like C-terminal" evidence="2">
    <location>
        <begin position="19"/>
        <end position="109"/>
    </location>
</feature>
<comment type="similarity">
    <text evidence="1">Belongs to the AHA1 family.</text>
</comment>
<dbReference type="InterPro" id="IPR023393">
    <property type="entry name" value="START-like_dom_sf"/>
</dbReference>
<comment type="caution">
    <text evidence="3">The sequence shown here is derived from an EMBL/GenBank/DDBJ whole genome shotgun (WGS) entry which is preliminary data.</text>
</comment>
<dbReference type="Gene3D" id="3.30.530.20">
    <property type="match status" value="1"/>
</dbReference>
<dbReference type="SUPFAM" id="SSF55961">
    <property type="entry name" value="Bet v1-like"/>
    <property type="match status" value="1"/>
</dbReference>
<dbReference type="Pfam" id="PF08327">
    <property type="entry name" value="AHSA1"/>
    <property type="match status" value="1"/>
</dbReference>
<proteinExistence type="inferred from homology"/>
<evidence type="ECO:0000259" key="2">
    <source>
        <dbReference type="Pfam" id="PF08327"/>
    </source>
</evidence>
<protein>
    <submittedName>
        <fullName evidence="3">SRPBCC family protein</fullName>
    </submittedName>
</protein>
<name>A0ABR8MWW4_9BACL</name>
<accession>A0ABR8MWW4</accession>
<organism evidence="3 4">
    <name type="scientific">Paenibacillus terricola</name>
    <dbReference type="NCBI Taxonomy" id="2763503"/>
    <lineage>
        <taxon>Bacteria</taxon>
        <taxon>Bacillati</taxon>
        <taxon>Bacillota</taxon>
        <taxon>Bacilli</taxon>
        <taxon>Bacillales</taxon>
        <taxon>Paenibacillaceae</taxon>
        <taxon>Paenibacillus</taxon>
    </lineage>
</organism>
<dbReference type="EMBL" id="JACXZA010000004">
    <property type="protein sequence ID" value="MBD3920443.1"/>
    <property type="molecule type" value="Genomic_DNA"/>
</dbReference>
<evidence type="ECO:0000313" key="4">
    <source>
        <dbReference type="Proteomes" id="UP000609346"/>
    </source>
</evidence>
<evidence type="ECO:0000313" key="3">
    <source>
        <dbReference type="EMBL" id="MBD3920443.1"/>
    </source>
</evidence>
<dbReference type="RefSeq" id="WP_191204741.1">
    <property type="nucleotide sequence ID" value="NZ_JACXZA010000004.1"/>
</dbReference>
<reference evidence="3 4" key="1">
    <citation type="submission" date="2020-09" db="EMBL/GenBank/DDBJ databases">
        <title>Paenibacillus sp. strain PR3 16S rRNA gene Genome sequencing and assembly.</title>
        <authorList>
            <person name="Kim J."/>
        </authorList>
    </citation>
    <scope>NUCLEOTIDE SEQUENCE [LARGE SCALE GENOMIC DNA]</scope>
    <source>
        <strain evidence="3 4">PR3</strain>
    </source>
</reference>
<sequence>MTTLNGIPVAKAEMMIRKPVTEVFEAFIAPAITTKFWFTKSSGRLKEGSRVRWEWEMYGVSDELNVLAVERNERIRVQWSDGTETEWSFTPRADNETMVTITTSGYTGNGDAIVGRAIDDMGGYTIVLCGAKAYLEHGIQLNLVADKAPYANVNR</sequence>
<dbReference type="Proteomes" id="UP000609346">
    <property type="component" value="Unassembled WGS sequence"/>
</dbReference>
<keyword evidence="4" id="KW-1185">Reference proteome</keyword>
<evidence type="ECO:0000256" key="1">
    <source>
        <dbReference type="ARBA" id="ARBA00006817"/>
    </source>
</evidence>
<gene>
    <name evidence="3" type="ORF">H8B09_16900</name>
</gene>